<dbReference type="EMBL" id="UINC01044388">
    <property type="protein sequence ID" value="SVB49781.1"/>
    <property type="molecule type" value="Genomic_DNA"/>
</dbReference>
<organism evidence="2">
    <name type="scientific">marine metagenome</name>
    <dbReference type="NCBI Taxonomy" id="408172"/>
    <lineage>
        <taxon>unclassified sequences</taxon>
        <taxon>metagenomes</taxon>
        <taxon>ecological metagenomes</taxon>
    </lineage>
</organism>
<feature type="transmembrane region" description="Helical" evidence="1">
    <location>
        <begin position="20"/>
        <end position="41"/>
    </location>
</feature>
<keyword evidence="1" id="KW-1133">Transmembrane helix</keyword>
<proteinExistence type="predicted"/>
<reference evidence="2" key="1">
    <citation type="submission" date="2018-05" db="EMBL/GenBank/DDBJ databases">
        <authorList>
            <person name="Lanie J.A."/>
            <person name="Ng W.-L."/>
            <person name="Kazmierczak K.M."/>
            <person name="Andrzejewski T.M."/>
            <person name="Davidsen T.M."/>
            <person name="Wayne K.J."/>
            <person name="Tettelin H."/>
            <person name="Glass J.I."/>
            <person name="Rusch D."/>
            <person name="Podicherti R."/>
            <person name="Tsui H.-C.T."/>
            <person name="Winkler M.E."/>
        </authorList>
    </citation>
    <scope>NUCLEOTIDE SEQUENCE</scope>
</reference>
<gene>
    <name evidence="2" type="ORF">METZ01_LOCUS202635</name>
</gene>
<name>A0A382EII8_9ZZZZ</name>
<keyword evidence="1" id="KW-0472">Membrane</keyword>
<sequence>MLLKEDQIYQKSIKLDRRNFFLLIVMVTGLLIIGGTASYHWSSNSEAPRPLKHIPNNKPTEQALLLKDPTRLRTFEGVPMAAILNNELALKSAFNKHVSKRVAKLLPEEVPEISTYNDEEIENSIQSKTALEKNNSAIPPKIQGGVIPGIKVKGIIFFDEGSSSNHIIATTKDNSNLKLRVGEAIHDSILKSIHPNHVIFLSNGVLIEVNIGR</sequence>
<dbReference type="AlphaFoldDB" id="A0A382EII8"/>
<evidence type="ECO:0000313" key="2">
    <source>
        <dbReference type="EMBL" id="SVB49781.1"/>
    </source>
</evidence>
<keyword evidence="1" id="KW-0812">Transmembrane</keyword>
<evidence type="ECO:0000256" key="1">
    <source>
        <dbReference type="SAM" id="Phobius"/>
    </source>
</evidence>
<protein>
    <submittedName>
        <fullName evidence="2">Uncharacterized protein</fullName>
    </submittedName>
</protein>
<accession>A0A382EII8</accession>
<dbReference type="Gene3D" id="2.30.30.830">
    <property type="match status" value="1"/>
</dbReference>